<dbReference type="AlphaFoldDB" id="A0AAD5EBJ3"/>
<evidence type="ECO:0000256" key="4">
    <source>
        <dbReference type="ARBA" id="ARBA00023163"/>
    </source>
</evidence>
<evidence type="ECO:0000256" key="3">
    <source>
        <dbReference type="ARBA" id="ARBA00023125"/>
    </source>
</evidence>
<comment type="caution">
    <text evidence="7">The sequence shown here is derived from an EMBL/GenBank/DDBJ whole genome shotgun (WGS) entry which is preliminary data.</text>
</comment>
<keyword evidence="2" id="KW-0805">Transcription regulation</keyword>
<feature type="domain" description="HTH APSES-type" evidence="6">
    <location>
        <begin position="80"/>
        <end position="186"/>
    </location>
</feature>
<gene>
    <name evidence="7" type="ORF">K450DRAFT_237847</name>
</gene>
<sequence>MYRHHPVERPSSPPPLGDPNYPWHPPPSSTQHQASPSEPSSVNGSPTPTQQQMFISSNNQTYQPFPVHHHYHTQVPPRPKLSTTLWEDEGTLCYQVDAKGICVARRQDNDMVNGTKLLNVAGMSRGKRDGILKNEKGRVVVKVGAMHLKGVWITFARAKVLAVQYKIADALYPLFVDDPSMFLYPANGGGGPSRVTAISGAFRPFGAFNASAPSPSSLPAPPGGNWDRPGDYLNRVSTSQGFRPPTYSHHDLPSSDENLYLENHPPLDYRTDDNTVGGMVSQQQHPSHASHNYGQIYSPYQQHSPDSPFVDQSRYAHQRETSQDIMLEQRRRDFNNTNNNFRPPQPRHVDDIPPFTSPIHMPSGKPSQFETTGGGVYNDENHNVLETAASSRSSSPGSRHQLQHHQQQQTPYQQQAVRLISPSAVTMSPPTPRADMPSHYFEESPTSPYLHRRESAIFDTPQRVASPRHHPYAPKSASSGKVFQQPSIANRLDEKKTSEELVEQQMPTSLNNQNAMENHHTW</sequence>
<dbReference type="Pfam" id="PF04383">
    <property type="entry name" value="KilA-N"/>
    <property type="match status" value="1"/>
</dbReference>
<reference evidence="7" key="1">
    <citation type="submission" date="2021-06" db="EMBL/GenBank/DDBJ databases">
        <authorList>
            <consortium name="DOE Joint Genome Institute"/>
            <person name="Mondo S.J."/>
            <person name="Amses K.R."/>
            <person name="Simmons D.R."/>
            <person name="Longcore J.E."/>
            <person name="Seto K."/>
            <person name="Alves G.H."/>
            <person name="Bonds A.E."/>
            <person name="Quandt C.A."/>
            <person name="Davis W.J."/>
            <person name="Chang Y."/>
            <person name="Letcher P.M."/>
            <person name="Powell M.J."/>
            <person name="Kuo A."/>
            <person name="Labutti K."/>
            <person name="Pangilinan J."/>
            <person name="Andreopoulos W."/>
            <person name="Tritt A."/>
            <person name="Riley R."/>
            <person name="Hundley H."/>
            <person name="Johnson J."/>
            <person name="Lipzen A."/>
            <person name="Barry K."/>
            <person name="Berbee M.L."/>
            <person name="Buchler N.E."/>
            <person name="Grigoriev I.V."/>
            <person name="Spatafora J.W."/>
            <person name="Stajich J.E."/>
            <person name="James T.Y."/>
        </authorList>
    </citation>
    <scope>NUCLEOTIDE SEQUENCE</scope>
    <source>
        <strain evidence="7">AG</strain>
    </source>
</reference>
<proteinExistence type="inferred from homology"/>
<dbReference type="GO" id="GO:0005634">
    <property type="term" value="C:nucleus"/>
    <property type="evidence" value="ECO:0007669"/>
    <property type="project" value="TreeGrafter"/>
</dbReference>
<dbReference type="GO" id="GO:0003700">
    <property type="term" value="F:DNA-binding transcription factor activity"/>
    <property type="evidence" value="ECO:0007669"/>
    <property type="project" value="TreeGrafter"/>
</dbReference>
<dbReference type="RefSeq" id="XP_051445306.1">
    <property type="nucleotide sequence ID" value="XM_051588491.1"/>
</dbReference>
<organism evidence="7 8">
    <name type="scientific">Umbelopsis ramanniana AG</name>
    <dbReference type="NCBI Taxonomy" id="1314678"/>
    <lineage>
        <taxon>Eukaryota</taxon>
        <taxon>Fungi</taxon>
        <taxon>Fungi incertae sedis</taxon>
        <taxon>Mucoromycota</taxon>
        <taxon>Mucoromycotina</taxon>
        <taxon>Umbelopsidomycetes</taxon>
        <taxon>Umbelopsidales</taxon>
        <taxon>Umbelopsidaceae</taxon>
        <taxon>Umbelopsis</taxon>
    </lineage>
</organism>
<dbReference type="InterPro" id="IPR003163">
    <property type="entry name" value="Tscrpt_reg_HTH_APSES-type"/>
</dbReference>
<feature type="compositionally biased region" description="Polar residues" evidence="5">
    <location>
        <begin position="29"/>
        <end position="52"/>
    </location>
</feature>
<dbReference type="PANTHER" id="PTHR47792:SF1">
    <property type="entry name" value="PROTEIN SOK2-RELATED"/>
    <property type="match status" value="1"/>
</dbReference>
<name>A0AAD5EBJ3_UMBRA</name>
<keyword evidence="3" id="KW-0238">DNA-binding</keyword>
<dbReference type="GO" id="GO:0043565">
    <property type="term" value="F:sequence-specific DNA binding"/>
    <property type="evidence" value="ECO:0007669"/>
    <property type="project" value="TreeGrafter"/>
</dbReference>
<dbReference type="SMART" id="SM01252">
    <property type="entry name" value="KilA-N"/>
    <property type="match status" value="1"/>
</dbReference>
<reference evidence="7" key="2">
    <citation type="journal article" date="2022" name="Proc. Natl. Acad. Sci. U.S.A.">
        <title>Diploid-dominant life cycles characterize the early evolution of Fungi.</title>
        <authorList>
            <person name="Amses K.R."/>
            <person name="Simmons D.R."/>
            <person name="Longcore J.E."/>
            <person name="Mondo S.J."/>
            <person name="Seto K."/>
            <person name="Jeronimo G.H."/>
            <person name="Bonds A.E."/>
            <person name="Quandt C.A."/>
            <person name="Davis W.J."/>
            <person name="Chang Y."/>
            <person name="Federici B.A."/>
            <person name="Kuo A."/>
            <person name="LaButti K."/>
            <person name="Pangilinan J."/>
            <person name="Andreopoulos W."/>
            <person name="Tritt A."/>
            <person name="Riley R."/>
            <person name="Hundley H."/>
            <person name="Johnson J."/>
            <person name="Lipzen A."/>
            <person name="Barry K."/>
            <person name="Lang B.F."/>
            <person name="Cuomo C.A."/>
            <person name="Buchler N.E."/>
            <person name="Grigoriev I.V."/>
            <person name="Spatafora J.W."/>
            <person name="Stajich J.E."/>
            <person name="James T.Y."/>
        </authorList>
    </citation>
    <scope>NUCLEOTIDE SEQUENCE</scope>
    <source>
        <strain evidence="7">AG</strain>
    </source>
</reference>
<dbReference type="InterPro" id="IPR018004">
    <property type="entry name" value="KilA/APSES_HTH"/>
</dbReference>
<dbReference type="PANTHER" id="PTHR47792">
    <property type="entry name" value="PROTEIN SOK2-RELATED"/>
    <property type="match status" value="1"/>
</dbReference>
<keyword evidence="4" id="KW-0804">Transcription</keyword>
<keyword evidence="8" id="KW-1185">Reference proteome</keyword>
<evidence type="ECO:0000256" key="2">
    <source>
        <dbReference type="ARBA" id="ARBA00023015"/>
    </source>
</evidence>
<feature type="region of interest" description="Disordered" evidence="5">
    <location>
        <begin position="1"/>
        <end position="52"/>
    </location>
</feature>
<dbReference type="Gene3D" id="3.10.260.10">
    <property type="entry name" value="Transcription regulator HTH, APSES-type DNA-binding domain"/>
    <property type="match status" value="1"/>
</dbReference>
<dbReference type="EMBL" id="MU620913">
    <property type="protein sequence ID" value="KAI8580302.1"/>
    <property type="molecule type" value="Genomic_DNA"/>
</dbReference>
<feature type="region of interest" description="Disordered" evidence="5">
    <location>
        <begin position="387"/>
        <end position="414"/>
    </location>
</feature>
<evidence type="ECO:0000256" key="5">
    <source>
        <dbReference type="SAM" id="MobiDB-lite"/>
    </source>
</evidence>
<dbReference type="PROSITE" id="PS51299">
    <property type="entry name" value="HTH_APSES"/>
    <property type="match status" value="1"/>
</dbReference>
<feature type="compositionally biased region" description="Low complexity" evidence="5">
    <location>
        <begin position="390"/>
        <end position="414"/>
    </location>
</feature>
<evidence type="ECO:0000259" key="6">
    <source>
        <dbReference type="PROSITE" id="PS51299"/>
    </source>
</evidence>
<comment type="similarity">
    <text evidence="1">Belongs to the EFG1/PHD1/stuA family.</text>
</comment>
<evidence type="ECO:0000313" key="7">
    <source>
        <dbReference type="EMBL" id="KAI8580302.1"/>
    </source>
</evidence>
<dbReference type="GeneID" id="75913836"/>
<dbReference type="InterPro" id="IPR029790">
    <property type="entry name" value="EFG1/Phd1/StuA"/>
</dbReference>
<protein>
    <recommendedName>
        <fullName evidence="6">HTH APSES-type domain-containing protein</fullName>
    </recommendedName>
</protein>
<evidence type="ECO:0000313" key="8">
    <source>
        <dbReference type="Proteomes" id="UP001206595"/>
    </source>
</evidence>
<accession>A0AAD5EBJ3</accession>
<dbReference type="GO" id="GO:0045944">
    <property type="term" value="P:positive regulation of transcription by RNA polymerase II"/>
    <property type="evidence" value="ECO:0007669"/>
    <property type="project" value="TreeGrafter"/>
</dbReference>
<feature type="compositionally biased region" description="Pro residues" evidence="5">
    <location>
        <begin position="11"/>
        <end position="28"/>
    </location>
</feature>
<dbReference type="SUPFAM" id="SSF54616">
    <property type="entry name" value="DNA-binding domain of Mlu1-box binding protein MBP1"/>
    <property type="match status" value="1"/>
</dbReference>
<dbReference type="Proteomes" id="UP001206595">
    <property type="component" value="Unassembled WGS sequence"/>
</dbReference>
<dbReference type="InterPro" id="IPR036887">
    <property type="entry name" value="HTH_APSES_sf"/>
</dbReference>
<evidence type="ECO:0000256" key="1">
    <source>
        <dbReference type="ARBA" id="ARBA00007247"/>
    </source>
</evidence>